<feature type="domain" description="KilA/APSES-type HTH DNA-binding" evidence="1">
    <location>
        <begin position="10"/>
        <end position="125"/>
    </location>
</feature>
<dbReference type="InterPro" id="IPR018004">
    <property type="entry name" value="KilA/APSES_HTH"/>
</dbReference>
<evidence type="ECO:0000313" key="3">
    <source>
        <dbReference type="Proteomes" id="UP001529369"/>
    </source>
</evidence>
<dbReference type="Proteomes" id="UP001529369">
    <property type="component" value="Unassembled WGS sequence"/>
</dbReference>
<dbReference type="Pfam" id="PF04383">
    <property type="entry name" value="KilA-N"/>
    <property type="match status" value="1"/>
</dbReference>
<keyword evidence="3" id="KW-1185">Reference proteome</keyword>
<accession>A0ABT8AGF1</accession>
<comment type="caution">
    <text evidence="2">The sequence shown here is derived from an EMBL/GenBank/DDBJ whole genome shotgun (WGS) entry which is preliminary data.</text>
</comment>
<evidence type="ECO:0000313" key="2">
    <source>
        <dbReference type="EMBL" id="MDN3568773.1"/>
    </source>
</evidence>
<gene>
    <name evidence="2" type="ORF">QWZ14_30725</name>
</gene>
<reference evidence="3" key="1">
    <citation type="journal article" date="2019" name="Int. J. Syst. Evol. Microbiol.">
        <title>The Global Catalogue of Microorganisms (GCM) 10K type strain sequencing project: providing services to taxonomists for standard genome sequencing and annotation.</title>
        <authorList>
            <consortium name="The Broad Institute Genomics Platform"/>
            <consortium name="The Broad Institute Genome Sequencing Center for Infectious Disease"/>
            <person name="Wu L."/>
            <person name="Ma J."/>
        </authorList>
    </citation>
    <scope>NUCLEOTIDE SEQUENCE [LARGE SCALE GENOMIC DNA]</scope>
    <source>
        <strain evidence="3">CECT 7131</strain>
    </source>
</reference>
<sequence length="285" mass="32436">MTPIDSLSYQGMPIRRRGTMLNLTDMWQAADRPANRRPSDWLLLEETRRFRAHAGIHWTELDEPVAANAGHTGIWHLDTDGFIATVRGHQGGTWGHWPLALAYARHLAPAFHRWCDTTLRAAMERPEDPLATSIELMAQQIAQHFQRLHHRLDILDRHAADLMLLQLSARDLLVGERRRFSEETRTIIVKVTAAEPFLGQCPCCGIAPVLTLARQPIPGAEFDHVFHRGLNRPEHGWLVCPACHAELTYGGYLARFARIPEFRAFQAKVLAYRRRGRHRPSAPAL</sequence>
<protein>
    <submittedName>
        <fullName evidence="2">KilA-N domain-containing protein</fullName>
    </submittedName>
</protein>
<organism evidence="2 3">
    <name type="scientific">Paeniroseomonas aquatica</name>
    <dbReference type="NCBI Taxonomy" id="373043"/>
    <lineage>
        <taxon>Bacteria</taxon>
        <taxon>Pseudomonadati</taxon>
        <taxon>Pseudomonadota</taxon>
        <taxon>Alphaproteobacteria</taxon>
        <taxon>Acetobacterales</taxon>
        <taxon>Acetobacteraceae</taxon>
        <taxon>Paeniroseomonas</taxon>
    </lineage>
</organism>
<proteinExistence type="predicted"/>
<evidence type="ECO:0000259" key="1">
    <source>
        <dbReference type="SMART" id="SM01252"/>
    </source>
</evidence>
<dbReference type="EMBL" id="JAUFPN010000305">
    <property type="protein sequence ID" value="MDN3568773.1"/>
    <property type="molecule type" value="Genomic_DNA"/>
</dbReference>
<name>A0ABT8AGF1_9PROT</name>
<dbReference type="RefSeq" id="WP_290320893.1">
    <property type="nucleotide sequence ID" value="NZ_JAUFPN010000305.1"/>
</dbReference>
<dbReference type="SMART" id="SM01252">
    <property type="entry name" value="KilA-N"/>
    <property type="match status" value="1"/>
</dbReference>